<organism evidence="16 17">
    <name type="scientific">Candidatus Merdicola faecigallinarum</name>
    <dbReference type="NCBI Taxonomy" id="2840862"/>
    <lineage>
        <taxon>Bacteria</taxon>
        <taxon>Bacillati</taxon>
        <taxon>Bacillota</taxon>
        <taxon>Clostridia</taxon>
        <taxon>Candidatus Merdicola</taxon>
    </lineage>
</organism>
<comment type="function">
    <text evidence="2">Adenine glycosylase active on G-A mispairs. MutY also corrects error-prone DNA synthesis past GO lesions which are due to the oxidatively damaged form of guanine: 7,8-dihydro-8-oxoguanine (8-oxo-dGTP).</text>
</comment>
<dbReference type="CDD" id="cd03431">
    <property type="entry name" value="NUDIX_DNA_Glycosylase_C-MutY"/>
    <property type="match status" value="1"/>
</dbReference>
<dbReference type="SUPFAM" id="SSF48150">
    <property type="entry name" value="DNA-glycosylase"/>
    <property type="match status" value="1"/>
</dbReference>
<dbReference type="InterPro" id="IPR005760">
    <property type="entry name" value="A/G_AdeGlyc_MutY"/>
</dbReference>
<evidence type="ECO:0000256" key="9">
    <source>
        <dbReference type="ARBA" id="ARBA00022801"/>
    </source>
</evidence>
<dbReference type="InterPro" id="IPR003265">
    <property type="entry name" value="HhH-GPD_domain"/>
</dbReference>
<comment type="similarity">
    <text evidence="3 14">Belongs to the Nth/MutY family.</text>
</comment>
<keyword evidence="10 14" id="KW-0408">Iron</keyword>
<dbReference type="InterPro" id="IPR023170">
    <property type="entry name" value="HhH_base_excis_C"/>
</dbReference>
<evidence type="ECO:0000256" key="12">
    <source>
        <dbReference type="ARBA" id="ARBA00023204"/>
    </source>
</evidence>
<dbReference type="Gene3D" id="1.10.340.30">
    <property type="entry name" value="Hypothetical protein, domain 2"/>
    <property type="match status" value="1"/>
</dbReference>
<dbReference type="Pfam" id="PF00730">
    <property type="entry name" value="HhH-GPD"/>
    <property type="match status" value="1"/>
</dbReference>
<comment type="catalytic activity">
    <reaction evidence="1 14">
        <text>Hydrolyzes free adenine bases from 7,8-dihydro-8-oxoguanine:adenine mismatched double-stranded DNA, leaving an apurinic site.</text>
        <dbReference type="EC" id="3.2.2.31"/>
    </reaction>
</comment>
<evidence type="ECO:0000256" key="3">
    <source>
        <dbReference type="ARBA" id="ARBA00008343"/>
    </source>
</evidence>
<keyword evidence="13 14" id="KW-0326">Glycosidase</keyword>
<dbReference type="GO" id="GO:0035485">
    <property type="term" value="F:adenine/guanine mispair binding"/>
    <property type="evidence" value="ECO:0007669"/>
    <property type="project" value="TreeGrafter"/>
</dbReference>
<dbReference type="GO" id="GO:0006284">
    <property type="term" value="P:base-excision repair"/>
    <property type="evidence" value="ECO:0007669"/>
    <property type="project" value="UniProtKB-UniRule"/>
</dbReference>
<dbReference type="GO" id="GO:0000701">
    <property type="term" value="F:purine-specific mismatch base pair DNA N-glycosylase activity"/>
    <property type="evidence" value="ECO:0007669"/>
    <property type="project" value="UniProtKB-EC"/>
</dbReference>
<dbReference type="EMBL" id="DVNH01000021">
    <property type="protein sequence ID" value="HIU51598.1"/>
    <property type="molecule type" value="Genomic_DNA"/>
</dbReference>
<evidence type="ECO:0000256" key="11">
    <source>
        <dbReference type="ARBA" id="ARBA00023014"/>
    </source>
</evidence>
<evidence type="ECO:0000256" key="8">
    <source>
        <dbReference type="ARBA" id="ARBA00022763"/>
    </source>
</evidence>
<keyword evidence="7" id="KW-0479">Metal-binding</keyword>
<dbReference type="Gene3D" id="1.10.1670.10">
    <property type="entry name" value="Helix-hairpin-Helix base-excision DNA repair enzymes (C-terminal)"/>
    <property type="match status" value="1"/>
</dbReference>
<sequence>MKEKQKLKNIVKPIVKWYQENKRELPWRRDRDPYHIWISEIMLQQTRIEAVKSYYTRFMEELPTIQHLANIQEEKLLKLWEGLGYYSRARNLQKAAKIIVEQYNGKMPTSYVELLKLPGIGEYTAGAIASIAFGEKVPAIDGNVLRVISRILASKNDILLADTKKKIEKKIKPIIPKEAGDFNEGLMEIGELICIPNGEPLCKKCPVKEVCEARKTNQIAEIPVRNKIVKRKKEERVVFILECDHRIAILKRPSKGLLAGMYEFPNILINKKEKLELEKILKGWNLKGKKVEEIGESKHIFSHIEWHMNGIKVEVEKENQDFEWIPLEKIEKEYAIPTAFKKYKNYILQ</sequence>
<keyword evidence="12" id="KW-0234">DNA repair</keyword>
<evidence type="ECO:0000256" key="10">
    <source>
        <dbReference type="ARBA" id="ARBA00023004"/>
    </source>
</evidence>
<comment type="caution">
    <text evidence="16">The sequence shown here is derived from an EMBL/GenBank/DDBJ whole genome shotgun (WGS) entry which is preliminary data.</text>
</comment>
<dbReference type="Gene3D" id="3.90.79.10">
    <property type="entry name" value="Nucleoside Triphosphate Pyrophosphohydrolase"/>
    <property type="match status" value="1"/>
</dbReference>
<evidence type="ECO:0000256" key="5">
    <source>
        <dbReference type="ARBA" id="ARBA00022023"/>
    </source>
</evidence>
<keyword evidence="8 14" id="KW-0227">DNA damage</keyword>
<evidence type="ECO:0000256" key="13">
    <source>
        <dbReference type="ARBA" id="ARBA00023295"/>
    </source>
</evidence>
<reference evidence="16" key="2">
    <citation type="journal article" date="2021" name="PeerJ">
        <title>Extensive microbial diversity within the chicken gut microbiome revealed by metagenomics and culture.</title>
        <authorList>
            <person name="Gilroy R."/>
            <person name="Ravi A."/>
            <person name="Getino M."/>
            <person name="Pursley I."/>
            <person name="Horton D.L."/>
            <person name="Alikhan N.F."/>
            <person name="Baker D."/>
            <person name="Gharbi K."/>
            <person name="Hall N."/>
            <person name="Watson M."/>
            <person name="Adriaenssens E.M."/>
            <person name="Foster-Nyarko E."/>
            <person name="Jarju S."/>
            <person name="Secka A."/>
            <person name="Antonio M."/>
            <person name="Oren A."/>
            <person name="Chaudhuri R.R."/>
            <person name="La Ragione R."/>
            <person name="Hildebrand F."/>
            <person name="Pallen M.J."/>
        </authorList>
    </citation>
    <scope>NUCLEOTIDE SEQUENCE</scope>
    <source>
        <strain evidence="16">CHK195-15760</strain>
    </source>
</reference>
<dbReference type="InterPro" id="IPR029119">
    <property type="entry name" value="MutY_C"/>
</dbReference>
<dbReference type="InterPro" id="IPR000445">
    <property type="entry name" value="HhH_motif"/>
</dbReference>
<dbReference type="PANTHER" id="PTHR42944:SF1">
    <property type="entry name" value="ADENINE DNA GLYCOSYLASE"/>
    <property type="match status" value="1"/>
</dbReference>
<dbReference type="SMART" id="SM00478">
    <property type="entry name" value="ENDO3c"/>
    <property type="match status" value="1"/>
</dbReference>
<dbReference type="NCBIfam" id="TIGR01084">
    <property type="entry name" value="mutY"/>
    <property type="match status" value="1"/>
</dbReference>
<evidence type="ECO:0000256" key="6">
    <source>
        <dbReference type="ARBA" id="ARBA00022485"/>
    </source>
</evidence>
<keyword evidence="6" id="KW-0004">4Fe-4S</keyword>
<reference evidence="16" key="1">
    <citation type="submission" date="2020-10" db="EMBL/GenBank/DDBJ databases">
        <authorList>
            <person name="Gilroy R."/>
        </authorList>
    </citation>
    <scope>NUCLEOTIDE SEQUENCE</scope>
    <source>
        <strain evidence="16">CHK195-15760</strain>
    </source>
</reference>
<dbReference type="CDD" id="cd00056">
    <property type="entry name" value="ENDO3c"/>
    <property type="match status" value="1"/>
</dbReference>
<evidence type="ECO:0000256" key="14">
    <source>
        <dbReference type="RuleBase" id="RU365096"/>
    </source>
</evidence>
<evidence type="ECO:0000313" key="17">
    <source>
        <dbReference type="Proteomes" id="UP000824093"/>
    </source>
</evidence>
<dbReference type="SUPFAM" id="SSF55811">
    <property type="entry name" value="Nudix"/>
    <property type="match status" value="1"/>
</dbReference>
<dbReference type="InterPro" id="IPR004036">
    <property type="entry name" value="Endonuclease-III-like_CS2"/>
</dbReference>
<dbReference type="InterPro" id="IPR044298">
    <property type="entry name" value="MIG/MutY"/>
</dbReference>
<dbReference type="GO" id="GO:0006298">
    <property type="term" value="P:mismatch repair"/>
    <property type="evidence" value="ECO:0007669"/>
    <property type="project" value="TreeGrafter"/>
</dbReference>
<dbReference type="FunFam" id="1.10.340.30:FF:000002">
    <property type="entry name" value="Adenine DNA glycosylase"/>
    <property type="match status" value="1"/>
</dbReference>
<name>A0A9D1M0I6_9FIRM</name>
<proteinExistence type="inferred from homology"/>
<evidence type="ECO:0000256" key="1">
    <source>
        <dbReference type="ARBA" id="ARBA00000843"/>
    </source>
</evidence>
<keyword evidence="11" id="KW-0411">Iron-sulfur</keyword>
<dbReference type="Proteomes" id="UP000824093">
    <property type="component" value="Unassembled WGS sequence"/>
</dbReference>
<dbReference type="Pfam" id="PF14815">
    <property type="entry name" value="NUDIX_4"/>
    <property type="match status" value="1"/>
</dbReference>
<dbReference type="EC" id="3.2.2.31" evidence="4 14"/>
<accession>A0A9D1M0I6</accession>
<evidence type="ECO:0000256" key="2">
    <source>
        <dbReference type="ARBA" id="ARBA00002933"/>
    </source>
</evidence>
<dbReference type="GO" id="GO:0032357">
    <property type="term" value="F:oxidized purine DNA binding"/>
    <property type="evidence" value="ECO:0007669"/>
    <property type="project" value="TreeGrafter"/>
</dbReference>
<evidence type="ECO:0000259" key="15">
    <source>
        <dbReference type="SMART" id="SM00478"/>
    </source>
</evidence>
<dbReference type="GO" id="GO:0051539">
    <property type="term" value="F:4 iron, 4 sulfur cluster binding"/>
    <property type="evidence" value="ECO:0007669"/>
    <property type="project" value="UniProtKB-UniRule"/>
</dbReference>
<dbReference type="PANTHER" id="PTHR42944">
    <property type="entry name" value="ADENINE DNA GLYCOSYLASE"/>
    <property type="match status" value="1"/>
</dbReference>
<evidence type="ECO:0000313" key="16">
    <source>
        <dbReference type="EMBL" id="HIU51598.1"/>
    </source>
</evidence>
<evidence type="ECO:0000256" key="4">
    <source>
        <dbReference type="ARBA" id="ARBA00012045"/>
    </source>
</evidence>
<dbReference type="InterPro" id="IPR011257">
    <property type="entry name" value="DNA_glycosylase"/>
</dbReference>
<dbReference type="GO" id="GO:0046872">
    <property type="term" value="F:metal ion binding"/>
    <property type="evidence" value="ECO:0007669"/>
    <property type="project" value="UniProtKB-UniRule"/>
</dbReference>
<evidence type="ECO:0000256" key="7">
    <source>
        <dbReference type="ARBA" id="ARBA00022723"/>
    </source>
</evidence>
<comment type="cofactor">
    <cofactor evidence="14">
        <name>[4Fe-4S] cluster</name>
        <dbReference type="ChEBI" id="CHEBI:49883"/>
    </cofactor>
    <text evidence="14">Binds 1 [4Fe-4S] cluster.</text>
</comment>
<keyword evidence="9" id="KW-0378">Hydrolase</keyword>
<feature type="domain" description="HhH-GPD" evidence="15">
    <location>
        <begin position="42"/>
        <end position="192"/>
    </location>
</feature>
<dbReference type="Pfam" id="PF00633">
    <property type="entry name" value="HHH"/>
    <property type="match status" value="1"/>
</dbReference>
<protein>
    <recommendedName>
        <fullName evidence="5 14">Adenine DNA glycosylase</fullName>
        <ecNumber evidence="4 14">3.2.2.31</ecNumber>
    </recommendedName>
</protein>
<dbReference type="PROSITE" id="PS01155">
    <property type="entry name" value="ENDONUCLEASE_III_2"/>
    <property type="match status" value="1"/>
</dbReference>
<gene>
    <name evidence="16" type="primary">mutY</name>
    <name evidence="16" type="ORF">IAB70_03115</name>
</gene>
<dbReference type="InterPro" id="IPR015797">
    <property type="entry name" value="NUDIX_hydrolase-like_dom_sf"/>
</dbReference>
<dbReference type="AlphaFoldDB" id="A0A9D1M0I6"/>
<dbReference type="GO" id="GO:0034039">
    <property type="term" value="F:8-oxo-7,8-dihydroguanine DNA N-glycosylase activity"/>
    <property type="evidence" value="ECO:0007669"/>
    <property type="project" value="TreeGrafter"/>
</dbReference>